<dbReference type="Proteomes" id="UP000824533">
    <property type="component" value="Linkage Group LG04"/>
</dbReference>
<gene>
    <name evidence="1" type="ORF">K1T71_002903</name>
</gene>
<proteinExistence type="predicted"/>
<comment type="caution">
    <text evidence="1">The sequence shown here is derived from an EMBL/GenBank/DDBJ whole genome shotgun (WGS) entry which is preliminary data.</text>
</comment>
<protein>
    <submittedName>
        <fullName evidence="1">Uncharacterized protein</fullName>
    </submittedName>
</protein>
<sequence length="78" mass="8348">MRTTIARALRRGAWRRRGGAASERALPAAAPLRSEPRPPLRPASADTSPHTGTPLSRPTAFASARTRAGSLDLQSYQV</sequence>
<evidence type="ECO:0000313" key="1">
    <source>
        <dbReference type="EMBL" id="KAJ0182181.1"/>
    </source>
</evidence>
<dbReference type="EMBL" id="CM034390">
    <property type="protein sequence ID" value="KAJ0182181.1"/>
    <property type="molecule type" value="Genomic_DNA"/>
</dbReference>
<name>A0ACC1DED6_9NEOP</name>
<organism evidence="1 2">
    <name type="scientific">Dendrolimus kikuchii</name>
    <dbReference type="NCBI Taxonomy" id="765133"/>
    <lineage>
        <taxon>Eukaryota</taxon>
        <taxon>Metazoa</taxon>
        <taxon>Ecdysozoa</taxon>
        <taxon>Arthropoda</taxon>
        <taxon>Hexapoda</taxon>
        <taxon>Insecta</taxon>
        <taxon>Pterygota</taxon>
        <taxon>Neoptera</taxon>
        <taxon>Endopterygota</taxon>
        <taxon>Lepidoptera</taxon>
        <taxon>Glossata</taxon>
        <taxon>Ditrysia</taxon>
        <taxon>Bombycoidea</taxon>
        <taxon>Lasiocampidae</taxon>
        <taxon>Dendrolimus</taxon>
    </lineage>
</organism>
<evidence type="ECO:0000313" key="2">
    <source>
        <dbReference type="Proteomes" id="UP000824533"/>
    </source>
</evidence>
<reference evidence="1 2" key="1">
    <citation type="journal article" date="2021" name="Front. Genet.">
        <title>Chromosome-Level Genome Assembly Reveals Significant Gene Expansion in the Toll and IMD Signaling Pathways of Dendrolimus kikuchii.</title>
        <authorList>
            <person name="Zhou J."/>
            <person name="Wu P."/>
            <person name="Xiong Z."/>
            <person name="Liu N."/>
            <person name="Zhao N."/>
            <person name="Ji M."/>
            <person name="Qiu Y."/>
            <person name="Yang B."/>
        </authorList>
    </citation>
    <scope>NUCLEOTIDE SEQUENCE [LARGE SCALE GENOMIC DNA]</scope>
    <source>
        <strain evidence="1">Ann1</strain>
    </source>
</reference>
<keyword evidence="2" id="KW-1185">Reference proteome</keyword>
<accession>A0ACC1DED6</accession>